<evidence type="ECO:0000256" key="7">
    <source>
        <dbReference type="ARBA" id="ARBA00038030"/>
    </source>
</evidence>
<sequence>MRFRRLKSPVPAGRRLLPVPALILLPLLACVPGVLLADALSALSPRWQGQLVPVPETDVSGAEPLMQQGLSAARAEVAALLAEPEADSDALAAAYGRLGALLLLLEVEAPADACLRNAMALQPDAFRWPYYAGYLAMLAGNLEQALAYLHTAQAIDAEYAPLYLRLGKVRLDRSELEQARAAFERVRDVPALLAPAHYYLGQIALLERRHADAVDLLQTALAAHPDATEVHYPLAQAYRALGQADLARDHLAQFELRAPDIADPLLAELQAANRRALPAFKRAVHAVRGGDYAGAAEEFEAGLAVDPDNAAARISHARVLYLTGRPEAAAAELDAALQRDPEQALGHFLQGVLAQQRGATHDAAAAYERALALAPDHAGALFQRANLDFSAGRYAQAAAAYGRLIELDAAVAPARVLALVAARRAGAAEATVLAKLQSLATAHPEDPQAGYALARGLAAAEQTDLRDIDRALRLAAELALTRPGPAHQQLLAFVQAAAGRWDSAVETQQRLLAMAGWARRPAAEIEAMQQALTAYREHRLPGPAWPVDDPLLSPPPFDAARLFREYPATKPY</sequence>
<protein>
    <submittedName>
        <fullName evidence="9">Tetratricopeptide repeat protein</fullName>
    </submittedName>
</protein>
<keyword evidence="3" id="KW-0677">Repeat</keyword>
<dbReference type="AlphaFoldDB" id="A0A5M8FJH3"/>
<evidence type="ECO:0000313" key="9">
    <source>
        <dbReference type="EMBL" id="KAA6184837.1"/>
    </source>
</evidence>
<reference evidence="9 10" key="1">
    <citation type="submission" date="2019-09" db="EMBL/GenBank/DDBJ databases">
        <title>Whole-genome sequence of the purple sulfur bacterium Thiohalocapsa marina DSM 19078.</title>
        <authorList>
            <person name="Kyndt J.A."/>
            <person name="Meyer T.E."/>
        </authorList>
    </citation>
    <scope>NUCLEOTIDE SEQUENCE [LARGE SCALE GENOMIC DNA]</scope>
    <source>
        <strain evidence="9 10">DSM 19078</strain>
    </source>
</reference>
<evidence type="ECO:0000256" key="2">
    <source>
        <dbReference type="ARBA" id="ARBA00022692"/>
    </source>
</evidence>
<keyword evidence="2" id="KW-0812">Transmembrane</keyword>
<evidence type="ECO:0000256" key="5">
    <source>
        <dbReference type="ARBA" id="ARBA00022989"/>
    </source>
</evidence>
<dbReference type="Pfam" id="PF14559">
    <property type="entry name" value="TPR_19"/>
    <property type="match status" value="1"/>
</dbReference>
<dbReference type="PANTHER" id="PTHR46208">
    <property type="entry name" value="MITOCHONDRIAL IMPORT RECEPTOR SUBUNIT TOM70"/>
    <property type="match status" value="1"/>
</dbReference>
<feature type="repeat" description="TPR" evidence="8">
    <location>
        <begin position="194"/>
        <end position="227"/>
    </location>
</feature>
<evidence type="ECO:0000256" key="8">
    <source>
        <dbReference type="PROSITE-ProRule" id="PRU00339"/>
    </source>
</evidence>
<evidence type="ECO:0000313" key="10">
    <source>
        <dbReference type="Proteomes" id="UP000322981"/>
    </source>
</evidence>
<evidence type="ECO:0000256" key="6">
    <source>
        <dbReference type="ARBA" id="ARBA00023136"/>
    </source>
</evidence>
<dbReference type="SUPFAM" id="SSF48452">
    <property type="entry name" value="TPR-like"/>
    <property type="match status" value="2"/>
</dbReference>
<dbReference type="Pfam" id="PF13432">
    <property type="entry name" value="TPR_16"/>
    <property type="match status" value="2"/>
</dbReference>
<comment type="subcellular location">
    <subcellularLocation>
        <location evidence="1">Membrane</location>
        <topology evidence="1">Single-pass membrane protein</topology>
    </subcellularLocation>
</comment>
<name>A0A5M8FJH3_9GAMM</name>
<dbReference type="SMART" id="SM00028">
    <property type="entry name" value="TPR"/>
    <property type="match status" value="9"/>
</dbReference>
<keyword evidence="4 8" id="KW-0802">TPR repeat</keyword>
<dbReference type="PANTHER" id="PTHR46208:SF1">
    <property type="entry name" value="MITOCHONDRIAL IMPORT RECEPTOR SUBUNIT TOM70"/>
    <property type="match status" value="1"/>
</dbReference>
<comment type="similarity">
    <text evidence="7">Belongs to the Tom70 family.</text>
</comment>
<keyword evidence="6" id="KW-0472">Membrane</keyword>
<keyword evidence="10" id="KW-1185">Reference proteome</keyword>
<proteinExistence type="inferred from homology"/>
<dbReference type="PROSITE" id="PS50005">
    <property type="entry name" value="TPR"/>
    <property type="match status" value="1"/>
</dbReference>
<dbReference type="EMBL" id="VWXX01000015">
    <property type="protein sequence ID" value="KAA6184837.1"/>
    <property type="molecule type" value="Genomic_DNA"/>
</dbReference>
<dbReference type="OrthoDB" id="5959200at2"/>
<dbReference type="RefSeq" id="WP_150093305.1">
    <property type="nucleotide sequence ID" value="NZ_VWXX01000015.1"/>
</dbReference>
<comment type="caution">
    <text evidence="9">The sequence shown here is derived from an EMBL/GenBank/DDBJ whole genome shotgun (WGS) entry which is preliminary data.</text>
</comment>
<dbReference type="InterPro" id="IPR019734">
    <property type="entry name" value="TPR_rpt"/>
</dbReference>
<dbReference type="Gene3D" id="1.25.40.10">
    <property type="entry name" value="Tetratricopeptide repeat domain"/>
    <property type="match status" value="3"/>
</dbReference>
<keyword evidence="5" id="KW-1133">Transmembrane helix</keyword>
<dbReference type="InterPro" id="IPR011990">
    <property type="entry name" value="TPR-like_helical_dom_sf"/>
</dbReference>
<evidence type="ECO:0000256" key="3">
    <source>
        <dbReference type="ARBA" id="ARBA00022737"/>
    </source>
</evidence>
<organism evidence="9 10">
    <name type="scientific">Thiohalocapsa marina</name>
    <dbReference type="NCBI Taxonomy" id="424902"/>
    <lineage>
        <taxon>Bacteria</taxon>
        <taxon>Pseudomonadati</taxon>
        <taxon>Pseudomonadota</taxon>
        <taxon>Gammaproteobacteria</taxon>
        <taxon>Chromatiales</taxon>
        <taxon>Chromatiaceae</taxon>
        <taxon>Thiohalocapsa</taxon>
    </lineage>
</organism>
<gene>
    <name evidence="9" type="ORF">F2Q65_11030</name>
</gene>
<dbReference type="GO" id="GO:0016020">
    <property type="term" value="C:membrane"/>
    <property type="evidence" value="ECO:0007669"/>
    <property type="project" value="UniProtKB-SubCell"/>
</dbReference>
<evidence type="ECO:0000256" key="4">
    <source>
        <dbReference type="ARBA" id="ARBA00022803"/>
    </source>
</evidence>
<dbReference type="Proteomes" id="UP000322981">
    <property type="component" value="Unassembled WGS sequence"/>
</dbReference>
<evidence type="ECO:0000256" key="1">
    <source>
        <dbReference type="ARBA" id="ARBA00004167"/>
    </source>
</evidence>
<accession>A0A5M8FJH3</accession>